<organism evidence="2">
    <name type="scientific">Volvox carteri f. nagariensis</name>
    <dbReference type="NCBI Taxonomy" id="3068"/>
    <lineage>
        <taxon>Eukaryota</taxon>
        <taxon>Viridiplantae</taxon>
        <taxon>Chlorophyta</taxon>
        <taxon>core chlorophytes</taxon>
        <taxon>Chlorophyceae</taxon>
        <taxon>CS clade</taxon>
        <taxon>Chlamydomonadales</taxon>
        <taxon>Volvocaceae</taxon>
        <taxon>Volvox</taxon>
    </lineage>
</organism>
<proteinExistence type="predicted"/>
<keyword evidence="2" id="KW-1185">Reference proteome</keyword>
<evidence type="ECO:0000313" key="1">
    <source>
        <dbReference type="EMBL" id="EFJ41330.1"/>
    </source>
</evidence>
<dbReference type="RefSeq" id="XP_002957560.1">
    <property type="nucleotide sequence ID" value="XM_002957514.1"/>
</dbReference>
<dbReference type="KEGG" id="vcn:VOLCADRAFT_98653"/>
<reference evidence="1 2" key="1">
    <citation type="journal article" date="2010" name="Science">
        <title>Genomic analysis of organismal complexity in the multicellular green alga Volvox carteri.</title>
        <authorList>
            <person name="Prochnik S.E."/>
            <person name="Umen J."/>
            <person name="Nedelcu A.M."/>
            <person name="Hallmann A."/>
            <person name="Miller S.M."/>
            <person name="Nishii I."/>
            <person name="Ferris P."/>
            <person name="Kuo A."/>
            <person name="Mitros T."/>
            <person name="Fritz-Laylin L.K."/>
            <person name="Hellsten U."/>
            <person name="Chapman J."/>
            <person name="Simakov O."/>
            <person name="Rensing S.A."/>
            <person name="Terry A."/>
            <person name="Pangilinan J."/>
            <person name="Kapitonov V."/>
            <person name="Jurka J."/>
            <person name="Salamov A."/>
            <person name="Shapiro H."/>
            <person name="Schmutz J."/>
            <person name="Grimwood J."/>
            <person name="Lindquist E."/>
            <person name="Lucas S."/>
            <person name="Grigoriev I.V."/>
            <person name="Schmitt R."/>
            <person name="Kirk D."/>
            <person name="Rokhsar D.S."/>
        </authorList>
    </citation>
    <scope>NUCLEOTIDE SEQUENCE [LARGE SCALE GENOMIC DNA]</scope>
    <source>
        <strain evidence="2">f. Nagariensis / Eve</strain>
    </source>
</reference>
<accession>D8UFX8</accession>
<gene>
    <name evidence="1" type="ORF">VOLCADRAFT_98653</name>
</gene>
<sequence length="195" mass="21322">MIQTTSQDGILDLAYPVREPCVILHWQVYPPPTIPMPCIQEVPRSKLGDVNRPRAQSSCCGALRQVYPPPTIPMPCIQEVPRSKLGDVNRPWAQSSCCGALRQVGRSSRCLQCWNEITCLELGAGVSSTHDPHAMHTGGPQIEIGDVNRPWAQSSCCGALRQVGRSSRCLQCWNEITCLELGAGSATGWESMHTV</sequence>
<dbReference type="InParanoid" id="D8UFX8"/>
<dbReference type="EMBL" id="GL378396">
    <property type="protein sequence ID" value="EFJ41330.1"/>
    <property type="molecule type" value="Genomic_DNA"/>
</dbReference>
<dbReference type="GeneID" id="9627038"/>
<dbReference type="AlphaFoldDB" id="D8UFX8"/>
<protein>
    <submittedName>
        <fullName evidence="1">Uncharacterized protein</fullName>
    </submittedName>
</protein>
<name>D8UFX8_VOLCA</name>
<evidence type="ECO:0000313" key="2">
    <source>
        <dbReference type="Proteomes" id="UP000001058"/>
    </source>
</evidence>
<dbReference type="Proteomes" id="UP000001058">
    <property type="component" value="Unassembled WGS sequence"/>
</dbReference>